<evidence type="ECO:0000313" key="2">
    <source>
        <dbReference type="Proteomes" id="UP000015105"/>
    </source>
</evidence>
<reference evidence="2" key="2">
    <citation type="journal article" date="2017" name="Nat. Plants">
        <title>The Aegilops tauschii genome reveals multiple impacts of transposons.</title>
        <authorList>
            <person name="Zhao G."/>
            <person name="Zou C."/>
            <person name="Li K."/>
            <person name="Wang K."/>
            <person name="Li T."/>
            <person name="Gao L."/>
            <person name="Zhang X."/>
            <person name="Wang H."/>
            <person name="Yang Z."/>
            <person name="Liu X."/>
            <person name="Jiang W."/>
            <person name="Mao L."/>
            <person name="Kong X."/>
            <person name="Jiao Y."/>
            <person name="Jia J."/>
        </authorList>
    </citation>
    <scope>NUCLEOTIDE SEQUENCE [LARGE SCALE GENOMIC DNA]</scope>
    <source>
        <strain evidence="2">cv. AL8/78</strain>
    </source>
</reference>
<reference evidence="1" key="5">
    <citation type="journal article" date="2021" name="G3 (Bethesda)">
        <title>Aegilops tauschii genome assembly Aet v5.0 features greater sequence contiguity and improved annotation.</title>
        <authorList>
            <person name="Wang L."/>
            <person name="Zhu T."/>
            <person name="Rodriguez J.C."/>
            <person name="Deal K.R."/>
            <person name="Dubcovsky J."/>
            <person name="McGuire P.E."/>
            <person name="Lux T."/>
            <person name="Spannagl M."/>
            <person name="Mayer K.F.X."/>
            <person name="Baldrich P."/>
            <person name="Meyers B.C."/>
            <person name="Huo N."/>
            <person name="Gu Y.Q."/>
            <person name="Zhou H."/>
            <person name="Devos K.M."/>
            <person name="Bennetzen J.L."/>
            <person name="Unver T."/>
            <person name="Budak H."/>
            <person name="Gulick P.J."/>
            <person name="Galiba G."/>
            <person name="Kalapos B."/>
            <person name="Nelson D.R."/>
            <person name="Li P."/>
            <person name="You F.M."/>
            <person name="Luo M.C."/>
            <person name="Dvorak J."/>
        </authorList>
    </citation>
    <scope>NUCLEOTIDE SEQUENCE [LARGE SCALE GENOMIC DNA]</scope>
    <source>
        <strain evidence="1">cv. AL8/78</strain>
    </source>
</reference>
<accession>A0A452YDR5</accession>
<reference evidence="2" key="1">
    <citation type="journal article" date="2014" name="Science">
        <title>Ancient hybridizations among the ancestral genomes of bread wheat.</title>
        <authorList>
            <consortium name="International Wheat Genome Sequencing Consortium,"/>
            <person name="Marcussen T."/>
            <person name="Sandve S.R."/>
            <person name="Heier L."/>
            <person name="Spannagl M."/>
            <person name="Pfeifer M."/>
            <person name="Jakobsen K.S."/>
            <person name="Wulff B.B."/>
            <person name="Steuernagel B."/>
            <person name="Mayer K.F."/>
            <person name="Olsen O.A."/>
        </authorList>
    </citation>
    <scope>NUCLEOTIDE SEQUENCE [LARGE SCALE GENOMIC DNA]</scope>
    <source>
        <strain evidence="2">cv. AL8/78</strain>
    </source>
</reference>
<name>A0A452YDR5_AEGTS</name>
<sequence>TWALILRNKYLHSKTLSQVMVQPTDSPFWKGLMRVKSTFFHRTKFIVGNGTITRFWEDTWLGETPLAIQYPSLYNIVQRRDAYVATVLQSNPLN</sequence>
<reference evidence="1" key="4">
    <citation type="submission" date="2019-03" db="UniProtKB">
        <authorList>
            <consortium name="EnsemblPlants"/>
        </authorList>
    </citation>
    <scope>IDENTIFICATION</scope>
</reference>
<dbReference type="PANTHER" id="PTHR36617">
    <property type="entry name" value="PROTEIN, PUTATIVE-RELATED"/>
    <property type="match status" value="1"/>
</dbReference>
<dbReference type="AlphaFoldDB" id="A0A452YDR5"/>
<evidence type="ECO:0008006" key="3">
    <source>
        <dbReference type="Google" id="ProtNLM"/>
    </source>
</evidence>
<dbReference type="EnsemblPlants" id="AET1Gv20384100.1">
    <property type="protein sequence ID" value="AET1Gv20384100.1"/>
    <property type="gene ID" value="AET1Gv20384100"/>
</dbReference>
<dbReference type="PANTHER" id="PTHR36617:SF14">
    <property type="entry name" value="REVERSE TRANSCRIPTASE ZINC-BINDING DOMAIN-CONTAINING PROTEIN"/>
    <property type="match status" value="1"/>
</dbReference>
<organism evidence="1 2">
    <name type="scientific">Aegilops tauschii subsp. strangulata</name>
    <name type="common">Goatgrass</name>
    <dbReference type="NCBI Taxonomy" id="200361"/>
    <lineage>
        <taxon>Eukaryota</taxon>
        <taxon>Viridiplantae</taxon>
        <taxon>Streptophyta</taxon>
        <taxon>Embryophyta</taxon>
        <taxon>Tracheophyta</taxon>
        <taxon>Spermatophyta</taxon>
        <taxon>Magnoliopsida</taxon>
        <taxon>Liliopsida</taxon>
        <taxon>Poales</taxon>
        <taxon>Poaceae</taxon>
        <taxon>BOP clade</taxon>
        <taxon>Pooideae</taxon>
        <taxon>Triticodae</taxon>
        <taxon>Triticeae</taxon>
        <taxon>Triticinae</taxon>
        <taxon>Aegilops</taxon>
    </lineage>
</organism>
<proteinExistence type="predicted"/>
<dbReference type="Gramene" id="AET1Gv20384100.1">
    <property type="protein sequence ID" value="AET1Gv20384100.1"/>
    <property type="gene ID" value="AET1Gv20384100"/>
</dbReference>
<evidence type="ECO:0000313" key="1">
    <source>
        <dbReference type="EnsemblPlants" id="AET1Gv20384100.1"/>
    </source>
</evidence>
<keyword evidence="2" id="KW-1185">Reference proteome</keyword>
<reference evidence="1" key="3">
    <citation type="journal article" date="2017" name="Nature">
        <title>Genome sequence of the progenitor of the wheat D genome Aegilops tauschii.</title>
        <authorList>
            <person name="Luo M.C."/>
            <person name="Gu Y.Q."/>
            <person name="Puiu D."/>
            <person name="Wang H."/>
            <person name="Twardziok S.O."/>
            <person name="Deal K.R."/>
            <person name="Huo N."/>
            <person name="Zhu T."/>
            <person name="Wang L."/>
            <person name="Wang Y."/>
            <person name="McGuire P.E."/>
            <person name="Liu S."/>
            <person name="Long H."/>
            <person name="Ramasamy R.K."/>
            <person name="Rodriguez J.C."/>
            <person name="Van S.L."/>
            <person name="Yuan L."/>
            <person name="Wang Z."/>
            <person name="Xia Z."/>
            <person name="Xiao L."/>
            <person name="Anderson O.D."/>
            <person name="Ouyang S."/>
            <person name="Liang Y."/>
            <person name="Zimin A.V."/>
            <person name="Pertea G."/>
            <person name="Qi P."/>
            <person name="Bennetzen J.L."/>
            <person name="Dai X."/>
            <person name="Dawson M.W."/>
            <person name="Muller H.G."/>
            <person name="Kugler K."/>
            <person name="Rivarola-Duarte L."/>
            <person name="Spannagl M."/>
            <person name="Mayer K.F.X."/>
            <person name="Lu F.H."/>
            <person name="Bevan M.W."/>
            <person name="Leroy P."/>
            <person name="Li P."/>
            <person name="You F.M."/>
            <person name="Sun Q."/>
            <person name="Liu Z."/>
            <person name="Lyons E."/>
            <person name="Wicker T."/>
            <person name="Salzberg S.L."/>
            <person name="Devos K.M."/>
            <person name="Dvorak J."/>
        </authorList>
    </citation>
    <scope>NUCLEOTIDE SEQUENCE [LARGE SCALE GENOMIC DNA]</scope>
    <source>
        <strain evidence="1">cv. AL8/78</strain>
    </source>
</reference>
<protein>
    <recommendedName>
        <fullName evidence="3">Reverse transcriptase zinc-binding domain-containing protein</fullName>
    </recommendedName>
</protein>
<dbReference type="Proteomes" id="UP000015105">
    <property type="component" value="Chromosome 1D"/>
</dbReference>